<evidence type="ECO:0000313" key="4">
    <source>
        <dbReference type="Proteomes" id="UP001165065"/>
    </source>
</evidence>
<name>A0A9W7GBI4_9STRA</name>
<reference evidence="4" key="1">
    <citation type="journal article" date="2023" name="Commun. Biol.">
        <title>Genome analysis of Parmales, the sister group of diatoms, reveals the evolutionary specialization of diatoms from phago-mixotrophs to photoautotrophs.</title>
        <authorList>
            <person name="Ban H."/>
            <person name="Sato S."/>
            <person name="Yoshikawa S."/>
            <person name="Yamada K."/>
            <person name="Nakamura Y."/>
            <person name="Ichinomiya M."/>
            <person name="Sato N."/>
            <person name="Blanc-Mathieu R."/>
            <person name="Endo H."/>
            <person name="Kuwata A."/>
            <person name="Ogata H."/>
        </authorList>
    </citation>
    <scope>NUCLEOTIDE SEQUENCE [LARGE SCALE GENOMIC DNA]</scope>
</reference>
<dbReference type="OrthoDB" id="206201at2759"/>
<proteinExistence type="predicted"/>
<feature type="domain" description="PA" evidence="2">
    <location>
        <begin position="76"/>
        <end position="161"/>
    </location>
</feature>
<protein>
    <recommendedName>
        <fullName evidence="2">PA domain-containing protein</fullName>
    </recommendedName>
</protein>
<dbReference type="EMBL" id="BRYA01000133">
    <property type="protein sequence ID" value="GMI40649.1"/>
    <property type="molecule type" value="Genomic_DNA"/>
</dbReference>
<feature type="chain" id="PRO_5040896822" description="PA domain-containing protein" evidence="1">
    <location>
        <begin position="20"/>
        <end position="582"/>
    </location>
</feature>
<sequence length="582" mass="64199">MVIMVLRLVFFFFLPVAQGLFQYISVTKHGGEVQNIGCLPAEFTWTPVANEQTSFKAVVADPEIACTPPQTPVEQVLNNIDEINGNTAIIRRSKDVVCSEDVSCCSFQEKTTVCETSGATGIIVINDNEDAILPITMGASHSSFTSTVPICMITYKDGVDLVSAVSAAEGSGGDVTIDFKNVFPDDLDLYPPVDQHTPLLMWTYMSVLTPWAIKFRHYAANVIWNPEIVTDEPIAAEVVRAHVEMNCPYAPNIGTEFTWQACIHKGCYAVRVTNPEEVAGKIAFIETRDIHSGDFVYCAHEDELAAVAQEAGAVGVLSTFTYNSLYHLPLYVSPRYRPYDFTIPMLIIRGINGKEFEDQWDLGEKIVVRFPPVDRNHVQLTNWTWPETYYPDVETYGALNFASVCLKEMGGETERECFEAGQAKFNPIQSPAIEAQLVMGIVDDSCHGNDADSDGLHDYGTDCDRCHQLLDDDLAILNPESLEGNIVMILANDTFCINEWEQLVDNVALHGAAGILIGNTGEFTLTLVDSQQDIVAVPVFNVPKSRAEDIKHQLMMKNLGLTGLSEDRGGHCRAREHDVAPG</sequence>
<evidence type="ECO:0000259" key="2">
    <source>
        <dbReference type="Pfam" id="PF02225"/>
    </source>
</evidence>
<evidence type="ECO:0000256" key="1">
    <source>
        <dbReference type="SAM" id="SignalP"/>
    </source>
</evidence>
<comment type="caution">
    <text evidence="3">The sequence shown here is derived from an EMBL/GenBank/DDBJ whole genome shotgun (WGS) entry which is preliminary data.</text>
</comment>
<organism evidence="3 4">
    <name type="scientific">Triparma columacea</name>
    <dbReference type="NCBI Taxonomy" id="722753"/>
    <lineage>
        <taxon>Eukaryota</taxon>
        <taxon>Sar</taxon>
        <taxon>Stramenopiles</taxon>
        <taxon>Ochrophyta</taxon>
        <taxon>Bolidophyceae</taxon>
        <taxon>Parmales</taxon>
        <taxon>Triparmaceae</taxon>
        <taxon>Triparma</taxon>
    </lineage>
</organism>
<dbReference type="InterPro" id="IPR003137">
    <property type="entry name" value="PA_domain"/>
</dbReference>
<accession>A0A9W7GBI4</accession>
<gene>
    <name evidence="3" type="ORF">TrCOL_g10022</name>
</gene>
<evidence type="ECO:0000313" key="3">
    <source>
        <dbReference type="EMBL" id="GMI40649.1"/>
    </source>
</evidence>
<keyword evidence="1" id="KW-0732">Signal</keyword>
<dbReference type="Gene3D" id="3.50.30.30">
    <property type="match status" value="2"/>
</dbReference>
<dbReference type="Proteomes" id="UP001165065">
    <property type="component" value="Unassembled WGS sequence"/>
</dbReference>
<dbReference type="AlphaFoldDB" id="A0A9W7GBI4"/>
<dbReference type="Pfam" id="PF02225">
    <property type="entry name" value="PA"/>
    <property type="match status" value="1"/>
</dbReference>
<keyword evidence="4" id="KW-1185">Reference proteome</keyword>
<feature type="signal peptide" evidence="1">
    <location>
        <begin position="1"/>
        <end position="19"/>
    </location>
</feature>